<protein>
    <recommendedName>
        <fullName evidence="3">RiboL-PSP-HEPN domain-containing protein</fullName>
    </recommendedName>
</protein>
<comment type="caution">
    <text evidence="1">The sequence shown here is derived from an EMBL/GenBank/DDBJ whole genome shotgun (WGS) entry which is preliminary data.</text>
</comment>
<sequence length="235" mass="26333">MNKSSPNAIVNDFVEATQNALGDWESIDAALGKQDLRLRRRVASDAFFALAVSWEVFFSDWLIAAVNKDSSRAAQNLSDQLEQYAIRELGVPKSHVAATLITQSHFNMDSARAILDSKDANIVLREYADLRKHAERWLAGDYRQTLLNIRKFEFKSVLAMRLVRNALAHQSPAALSRANDELRSNRMPVELRVTIKGQLTADGWRRYLLTTGGPRPKIALYHDKIAAVAGSLEVT</sequence>
<gene>
    <name evidence="1" type="ORF">FAB82_09540</name>
</gene>
<reference evidence="2" key="1">
    <citation type="submission" date="2019-04" db="EMBL/GenBank/DDBJ databases">
        <title>Nocardioides xinjiangensis sp. nov.</title>
        <authorList>
            <person name="Liu S."/>
        </authorList>
    </citation>
    <scope>NUCLEOTIDE SEQUENCE [LARGE SCALE GENOMIC DNA]</scope>
    <source>
        <strain evidence="2">18</strain>
    </source>
</reference>
<evidence type="ECO:0000313" key="2">
    <source>
        <dbReference type="Proteomes" id="UP000308760"/>
    </source>
</evidence>
<name>A0A4S8QK52_9ACTN</name>
<dbReference type="AlphaFoldDB" id="A0A4S8QK52"/>
<reference evidence="1 2" key="2">
    <citation type="submission" date="2019-05" db="EMBL/GenBank/DDBJ databases">
        <title>Glycomyces buryatensis sp. nov.</title>
        <authorList>
            <person name="Nikitina E."/>
        </authorList>
    </citation>
    <scope>NUCLEOTIDE SEQUENCE [LARGE SCALE GENOMIC DNA]</scope>
    <source>
        <strain evidence="1 2">18</strain>
    </source>
</reference>
<proteinExistence type="predicted"/>
<keyword evidence="2" id="KW-1185">Reference proteome</keyword>
<dbReference type="RefSeq" id="WP_136534313.1">
    <property type="nucleotide sequence ID" value="NZ_STGY01000039.1"/>
</dbReference>
<dbReference type="EMBL" id="STGY01000039">
    <property type="protein sequence ID" value="THV41799.1"/>
    <property type="molecule type" value="Genomic_DNA"/>
</dbReference>
<dbReference type="OrthoDB" id="8445024at2"/>
<dbReference type="Proteomes" id="UP000308760">
    <property type="component" value="Unassembled WGS sequence"/>
</dbReference>
<accession>A0A4S8QK52</accession>
<evidence type="ECO:0000313" key="1">
    <source>
        <dbReference type="EMBL" id="THV41799.1"/>
    </source>
</evidence>
<evidence type="ECO:0008006" key="3">
    <source>
        <dbReference type="Google" id="ProtNLM"/>
    </source>
</evidence>
<organism evidence="1 2">
    <name type="scientific">Glycomyces buryatensis</name>
    <dbReference type="NCBI Taxonomy" id="2570927"/>
    <lineage>
        <taxon>Bacteria</taxon>
        <taxon>Bacillati</taxon>
        <taxon>Actinomycetota</taxon>
        <taxon>Actinomycetes</taxon>
        <taxon>Glycomycetales</taxon>
        <taxon>Glycomycetaceae</taxon>
        <taxon>Glycomyces</taxon>
    </lineage>
</organism>